<evidence type="ECO:0000313" key="1">
    <source>
        <dbReference type="EMBL" id="GFY22315.1"/>
    </source>
</evidence>
<keyword evidence="2" id="KW-1185">Reference proteome</keyword>
<dbReference type="Proteomes" id="UP000887159">
    <property type="component" value="Unassembled WGS sequence"/>
</dbReference>
<accession>A0A8X6VTT6</accession>
<evidence type="ECO:0000313" key="2">
    <source>
        <dbReference type="Proteomes" id="UP000887159"/>
    </source>
</evidence>
<reference evidence="1" key="1">
    <citation type="submission" date="2020-08" db="EMBL/GenBank/DDBJ databases">
        <title>Multicomponent nature underlies the extraordinary mechanical properties of spider dragline silk.</title>
        <authorList>
            <person name="Kono N."/>
            <person name="Nakamura H."/>
            <person name="Mori M."/>
            <person name="Yoshida Y."/>
            <person name="Ohtoshi R."/>
            <person name="Malay A.D."/>
            <person name="Moran D.A.P."/>
            <person name="Tomita M."/>
            <person name="Numata K."/>
            <person name="Arakawa K."/>
        </authorList>
    </citation>
    <scope>NUCLEOTIDE SEQUENCE</scope>
</reference>
<gene>
    <name evidence="1" type="primary">NCL1_48212</name>
    <name evidence="1" type="ORF">TNCV_3299551</name>
</gene>
<name>A0A8X6VTT6_TRICX</name>
<evidence type="ECO:0008006" key="3">
    <source>
        <dbReference type="Google" id="ProtNLM"/>
    </source>
</evidence>
<dbReference type="AlphaFoldDB" id="A0A8X6VTT6"/>
<organism evidence="1 2">
    <name type="scientific">Trichonephila clavipes</name>
    <name type="common">Golden silk orbweaver</name>
    <name type="synonym">Nephila clavipes</name>
    <dbReference type="NCBI Taxonomy" id="2585209"/>
    <lineage>
        <taxon>Eukaryota</taxon>
        <taxon>Metazoa</taxon>
        <taxon>Ecdysozoa</taxon>
        <taxon>Arthropoda</taxon>
        <taxon>Chelicerata</taxon>
        <taxon>Arachnida</taxon>
        <taxon>Araneae</taxon>
        <taxon>Araneomorphae</taxon>
        <taxon>Entelegynae</taxon>
        <taxon>Araneoidea</taxon>
        <taxon>Nephilidae</taxon>
        <taxon>Trichonephila</taxon>
    </lineage>
</organism>
<dbReference type="EMBL" id="BMAU01021359">
    <property type="protein sequence ID" value="GFY22315.1"/>
    <property type="molecule type" value="Genomic_DNA"/>
</dbReference>
<protein>
    <recommendedName>
        <fullName evidence="3">Retrotransposon gag domain-containing protein</fullName>
    </recommendedName>
</protein>
<proteinExistence type="predicted"/>
<sequence length="77" mass="8935">MFGSALVQNTATDFAQLNEALSKTFPAIRNKKELEIKFYASQQRRDQEPTDFVYDLLKLHKQLKLGMSEEASTSYFR</sequence>
<comment type="caution">
    <text evidence="1">The sequence shown here is derived from an EMBL/GenBank/DDBJ whole genome shotgun (WGS) entry which is preliminary data.</text>
</comment>